<dbReference type="EMBL" id="JYDQ01003421">
    <property type="protein sequence ID" value="KRY02813.1"/>
    <property type="molecule type" value="Genomic_DNA"/>
</dbReference>
<comment type="caution">
    <text evidence="1">The sequence shown here is derived from an EMBL/GenBank/DDBJ whole genome shotgun (WGS) entry which is preliminary data.</text>
</comment>
<feature type="non-terminal residue" evidence="1">
    <location>
        <position position="1"/>
    </location>
</feature>
<protein>
    <submittedName>
        <fullName evidence="1">Uncharacterized protein</fullName>
    </submittedName>
</protein>
<dbReference type="AlphaFoldDB" id="A0A0V0YRP4"/>
<accession>A0A0V0YRP4</accession>
<keyword evidence="2" id="KW-1185">Reference proteome</keyword>
<gene>
    <name evidence="1" type="ORF">T12_10542</name>
</gene>
<evidence type="ECO:0000313" key="2">
    <source>
        <dbReference type="Proteomes" id="UP000054783"/>
    </source>
</evidence>
<dbReference type="Proteomes" id="UP000054783">
    <property type="component" value="Unassembled WGS sequence"/>
</dbReference>
<reference evidence="1 2" key="1">
    <citation type="submission" date="2015-01" db="EMBL/GenBank/DDBJ databases">
        <title>Evolution of Trichinella species and genotypes.</title>
        <authorList>
            <person name="Korhonen P.K."/>
            <person name="Edoardo P."/>
            <person name="Giuseppe L.R."/>
            <person name="Gasser R.B."/>
        </authorList>
    </citation>
    <scope>NUCLEOTIDE SEQUENCE [LARGE SCALE GENOMIC DNA]</scope>
    <source>
        <strain evidence="1">ISS2496</strain>
    </source>
</reference>
<organism evidence="1 2">
    <name type="scientific">Trichinella patagoniensis</name>
    <dbReference type="NCBI Taxonomy" id="990121"/>
    <lineage>
        <taxon>Eukaryota</taxon>
        <taxon>Metazoa</taxon>
        <taxon>Ecdysozoa</taxon>
        <taxon>Nematoda</taxon>
        <taxon>Enoplea</taxon>
        <taxon>Dorylaimia</taxon>
        <taxon>Trichinellida</taxon>
        <taxon>Trichinellidae</taxon>
        <taxon>Trichinella</taxon>
    </lineage>
</organism>
<name>A0A0V0YRP4_9BILA</name>
<evidence type="ECO:0000313" key="1">
    <source>
        <dbReference type="EMBL" id="KRY02813.1"/>
    </source>
</evidence>
<sequence length="93" mass="10333">LSRSNAGIDLPDRREKAKNRSWGVAFVEVHSNERTACRTLGRTAGHCSVRRPAVLFSTQCQCSVQLGRCPEDCKESSCYRQCLCLVGIDGIHH</sequence>
<proteinExistence type="predicted"/>
<feature type="non-terminal residue" evidence="1">
    <location>
        <position position="93"/>
    </location>
</feature>